<accession>A0A5C2RQE8</accession>
<feature type="non-terminal residue" evidence="1">
    <location>
        <position position="71"/>
    </location>
</feature>
<protein>
    <submittedName>
        <fullName evidence="1">Uncharacterized protein</fullName>
    </submittedName>
</protein>
<dbReference type="Proteomes" id="UP000313359">
    <property type="component" value="Unassembled WGS sequence"/>
</dbReference>
<organism evidence="1 2">
    <name type="scientific">Lentinus tigrinus ALCF2SS1-6</name>
    <dbReference type="NCBI Taxonomy" id="1328759"/>
    <lineage>
        <taxon>Eukaryota</taxon>
        <taxon>Fungi</taxon>
        <taxon>Dikarya</taxon>
        <taxon>Basidiomycota</taxon>
        <taxon>Agaricomycotina</taxon>
        <taxon>Agaricomycetes</taxon>
        <taxon>Polyporales</taxon>
        <taxon>Polyporaceae</taxon>
        <taxon>Lentinus</taxon>
    </lineage>
</organism>
<reference evidence="1" key="1">
    <citation type="journal article" date="2018" name="Genome Biol. Evol.">
        <title>Genomics and development of Lentinus tigrinus, a white-rot wood-decaying mushroom with dimorphic fruiting bodies.</title>
        <authorList>
            <person name="Wu B."/>
            <person name="Xu Z."/>
            <person name="Knudson A."/>
            <person name="Carlson A."/>
            <person name="Chen N."/>
            <person name="Kovaka S."/>
            <person name="LaButti K."/>
            <person name="Lipzen A."/>
            <person name="Pennachio C."/>
            <person name="Riley R."/>
            <person name="Schakwitz W."/>
            <person name="Umezawa K."/>
            <person name="Ohm R.A."/>
            <person name="Grigoriev I.V."/>
            <person name="Nagy L.G."/>
            <person name="Gibbons J."/>
            <person name="Hibbett D."/>
        </authorList>
    </citation>
    <scope>NUCLEOTIDE SEQUENCE [LARGE SCALE GENOMIC DNA]</scope>
    <source>
        <strain evidence="1">ALCF2SS1-6</strain>
    </source>
</reference>
<proteinExistence type="predicted"/>
<evidence type="ECO:0000313" key="1">
    <source>
        <dbReference type="EMBL" id="RPD52735.1"/>
    </source>
</evidence>
<name>A0A5C2RQE8_9APHY</name>
<dbReference type="OrthoDB" id="2739794at2759"/>
<gene>
    <name evidence="1" type="ORF">L227DRAFT_466980</name>
</gene>
<keyword evidence="2" id="KW-1185">Reference proteome</keyword>
<dbReference type="EMBL" id="ML122342">
    <property type="protein sequence ID" value="RPD52735.1"/>
    <property type="molecule type" value="Genomic_DNA"/>
</dbReference>
<evidence type="ECO:0000313" key="2">
    <source>
        <dbReference type="Proteomes" id="UP000313359"/>
    </source>
</evidence>
<sequence>VTNDNASPNSTAADALARRLQKRGVLGTWEPSQRKLSCLGHVVELGIDAFMDSVTQTGVTESKQAIWEYDP</sequence>
<feature type="non-terminal residue" evidence="1">
    <location>
        <position position="1"/>
    </location>
</feature>
<dbReference type="AlphaFoldDB" id="A0A5C2RQE8"/>